<sequence length="70" mass="7510">MKGFDAMRSVRLTRLRTSTRPTADEAADEDARWADISTHSRNNRAAAAVGAGLGSDGAAFDPDRGRPMSF</sequence>
<keyword evidence="2" id="KW-1185">Reference proteome</keyword>
<evidence type="ECO:0000313" key="2">
    <source>
        <dbReference type="Proteomes" id="UP000299102"/>
    </source>
</evidence>
<gene>
    <name evidence="1" type="ORF">EVAR_103326_1</name>
</gene>
<dbReference type="AlphaFoldDB" id="A0A4C1ZA04"/>
<name>A0A4C1ZA04_EUMVA</name>
<proteinExistence type="predicted"/>
<accession>A0A4C1ZA04</accession>
<evidence type="ECO:0000313" key="1">
    <source>
        <dbReference type="EMBL" id="GBP83445.1"/>
    </source>
</evidence>
<dbReference type="EMBL" id="BGZK01001622">
    <property type="protein sequence ID" value="GBP83445.1"/>
    <property type="molecule type" value="Genomic_DNA"/>
</dbReference>
<protein>
    <submittedName>
        <fullName evidence="1">Uncharacterized protein</fullName>
    </submittedName>
</protein>
<organism evidence="1 2">
    <name type="scientific">Eumeta variegata</name>
    <name type="common">Bagworm moth</name>
    <name type="synonym">Eumeta japonica</name>
    <dbReference type="NCBI Taxonomy" id="151549"/>
    <lineage>
        <taxon>Eukaryota</taxon>
        <taxon>Metazoa</taxon>
        <taxon>Ecdysozoa</taxon>
        <taxon>Arthropoda</taxon>
        <taxon>Hexapoda</taxon>
        <taxon>Insecta</taxon>
        <taxon>Pterygota</taxon>
        <taxon>Neoptera</taxon>
        <taxon>Endopterygota</taxon>
        <taxon>Lepidoptera</taxon>
        <taxon>Glossata</taxon>
        <taxon>Ditrysia</taxon>
        <taxon>Tineoidea</taxon>
        <taxon>Psychidae</taxon>
        <taxon>Oiketicinae</taxon>
        <taxon>Eumeta</taxon>
    </lineage>
</organism>
<dbReference type="Proteomes" id="UP000299102">
    <property type="component" value="Unassembled WGS sequence"/>
</dbReference>
<comment type="caution">
    <text evidence="1">The sequence shown here is derived from an EMBL/GenBank/DDBJ whole genome shotgun (WGS) entry which is preliminary data.</text>
</comment>
<reference evidence="1 2" key="1">
    <citation type="journal article" date="2019" name="Commun. Biol.">
        <title>The bagworm genome reveals a unique fibroin gene that provides high tensile strength.</title>
        <authorList>
            <person name="Kono N."/>
            <person name="Nakamura H."/>
            <person name="Ohtoshi R."/>
            <person name="Tomita M."/>
            <person name="Numata K."/>
            <person name="Arakawa K."/>
        </authorList>
    </citation>
    <scope>NUCLEOTIDE SEQUENCE [LARGE SCALE GENOMIC DNA]</scope>
</reference>